<evidence type="ECO:0000256" key="2">
    <source>
        <dbReference type="ARBA" id="ARBA00022908"/>
    </source>
</evidence>
<evidence type="ECO:0000313" key="5">
    <source>
        <dbReference type="Proteomes" id="UP000253727"/>
    </source>
</evidence>
<dbReference type="PANTHER" id="PTHR30629:SF2">
    <property type="entry name" value="PROPHAGE INTEGRASE INTS-RELATED"/>
    <property type="match status" value="1"/>
</dbReference>
<organism evidence="4 5">
    <name type="scientific">Alteripontixanthobacter maritimus</name>
    <dbReference type="NCBI Taxonomy" id="2161824"/>
    <lineage>
        <taxon>Bacteria</taxon>
        <taxon>Pseudomonadati</taxon>
        <taxon>Pseudomonadota</taxon>
        <taxon>Alphaproteobacteria</taxon>
        <taxon>Sphingomonadales</taxon>
        <taxon>Erythrobacteraceae</taxon>
        <taxon>Alteripontixanthobacter</taxon>
    </lineage>
</organism>
<comment type="caution">
    <text evidence="4">The sequence shown here is derived from an EMBL/GenBank/DDBJ whole genome shotgun (WGS) entry which is preliminary data.</text>
</comment>
<keyword evidence="3" id="KW-0233">DNA recombination</keyword>
<sequence length="181" mass="20087">MAKEGRANSTLRKAQWFLSLLLPAIGKMPITEADPQLLLATLKNWKPRGITKPPKRPEASRAVCFGLRWRRAAPSLTRQPYSKGALITPNAKHYAAILEPAKLAELLRAIDAYTGSPINKLALQIAPHVFVRPGMLRHADWSEIDLREKIWRIPAGKMKARKPHSVPLSSQVVASFLSCAS</sequence>
<dbReference type="GO" id="GO:0006310">
    <property type="term" value="P:DNA recombination"/>
    <property type="evidence" value="ECO:0007669"/>
    <property type="project" value="UniProtKB-KW"/>
</dbReference>
<dbReference type="InterPro" id="IPR013762">
    <property type="entry name" value="Integrase-like_cat_sf"/>
</dbReference>
<dbReference type="InterPro" id="IPR050808">
    <property type="entry name" value="Phage_Integrase"/>
</dbReference>
<dbReference type="SUPFAM" id="SSF56349">
    <property type="entry name" value="DNA breaking-rejoining enzymes"/>
    <property type="match status" value="1"/>
</dbReference>
<keyword evidence="2" id="KW-0229">DNA integration</keyword>
<dbReference type="Proteomes" id="UP000253727">
    <property type="component" value="Unassembled WGS sequence"/>
</dbReference>
<dbReference type="AlphaFoldDB" id="A0A369Q7M0"/>
<name>A0A369Q7M0_9SPHN</name>
<protein>
    <submittedName>
        <fullName evidence="4">Putative prophage P4 integrase</fullName>
    </submittedName>
</protein>
<dbReference type="GO" id="GO:0015074">
    <property type="term" value="P:DNA integration"/>
    <property type="evidence" value="ECO:0007669"/>
    <property type="project" value="UniProtKB-KW"/>
</dbReference>
<proteinExistence type="inferred from homology"/>
<dbReference type="Gene3D" id="1.10.443.10">
    <property type="entry name" value="Intergrase catalytic core"/>
    <property type="match status" value="1"/>
</dbReference>
<comment type="similarity">
    <text evidence="1">Belongs to the 'phage' integrase family.</text>
</comment>
<evidence type="ECO:0000256" key="3">
    <source>
        <dbReference type="ARBA" id="ARBA00023172"/>
    </source>
</evidence>
<evidence type="ECO:0000256" key="1">
    <source>
        <dbReference type="ARBA" id="ARBA00008857"/>
    </source>
</evidence>
<dbReference type="PANTHER" id="PTHR30629">
    <property type="entry name" value="PROPHAGE INTEGRASE"/>
    <property type="match status" value="1"/>
</dbReference>
<dbReference type="InterPro" id="IPR011010">
    <property type="entry name" value="DNA_brk_join_enz"/>
</dbReference>
<dbReference type="EMBL" id="QBKA01000002">
    <property type="protein sequence ID" value="RDC60873.1"/>
    <property type="molecule type" value="Genomic_DNA"/>
</dbReference>
<reference evidence="4 5" key="1">
    <citation type="submission" date="2018-04" db="EMBL/GenBank/DDBJ databases">
        <title>Altererythrobacter sp. HME9302 genome sequencing and assembly.</title>
        <authorList>
            <person name="Kang H."/>
            <person name="Kim H."/>
            <person name="Joh K."/>
        </authorList>
    </citation>
    <scope>NUCLEOTIDE SEQUENCE [LARGE SCALE GENOMIC DNA]</scope>
    <source>
        <strain evidence="4 5">HME9302</strain>
    </source>
</reference>
<gene>
    <name evidence="4" type="ORF">HME9302_02089</name>
</gene>
<accession>A0A369Q7M0</accession>
<dbReference type="GO" id="GO:0003677">
    <property type="term" value="F:DNA binding"/>
    <property type="evidence" value="ECO:0007669"/>
    <property type="project" value="InterPro"/>
</dbReference>
<keyword evidence="5" id="KW-1185">Reference proteome</keyword>
<evidence type="ECO:0000313" key="4">
    <source>
        <dbReference type="EMBL" id="RDC60873.1"/>
    </source>
</evidence>